<keyword evidence="6 13" id="KW-1133">Transmembrane helix</keyword>
<dbReference type="OrthoDB" id="10263824at2759"/>
<dbReference type="AlphaFoldDB" id="A0A1I8P9B5"/>
<evidence type="ECO:0000256" key="9">
    <source>
        <dbReference type="ARBA" id="ARBA00023136"/>
    </source>
</evidence>
<evidence type="ECO:0000313" key="15">
    <source>
        <dbReference type="Proteomes" id="UP000095300"/>
    </source>
</evidence>
<reference evidence="14" key="1">
    <citation type="submission" date="2020-05" db="UniProtKB">
        <authorList>
            <consortium name="EnsemblMetazoa"/>
        </authorList>
    </citation>
    <scope>IDENTIFICATION</scope>
    <source>
        <strain evidence="14">USDA</strain>
    </source>
</reference>
<evidence type="ECO:0000256" key="3">
    <source>
        <dbReference type="ARBA" id="ARBA00022448"/>
    </source>
</evidence>
<evidence type="ECO:0000256" key="11">
    <source>
        <dbReference type="ARBA" id="ARBA00023303"/>
    </source>
</evidence>
<evidence type="ECO:0000256" key="1">
    <source>
        <dbReference type="ARBA" id="ARBA00004141"/>
    </source>
</evidence>
<evidence type="ECO:0000256" key="5">
    <source>
        <dbReference type="ARBA" id="ARBA00022692"/>
    </source>
</evidence>
<proteinExistence type="inferred from homology"/>
<accession>A0A1I8P9B5</accession>
<keyword evidence="10 12" id="KW-0739">Sodium transport</keyword>
<dbReference type="Pfam" id="PF00858">
    <property type="entry name" value="ASC"/>
    <property type="match status" value="1"/>
</dbReference>
<dbReference type="KEGG" id="scac:106090489"/>
<protein>
    <submittedName>
        <fullName evidence="14">Uncharacterized protein</fullName>
    </submittedName>
</protein>
<feature type="transmembrane region" description="Helical" evidence="13">
    <location>
        <begin position="525"/>
        <end position="549"/>
    </location>
</feature>
<dbReference type="PANTHER" id="PTHR11690:SF288">
    <property type="entry name" value="AMILORIDE-SENSITIVE NA+ CHANNEL-RELATED"/>
    <property type="match status" value="1"/>
</dbReference>
<keyword evidence="4 12" id="KW-0894">Sodium channel</keyword>
<evidence type="ECO:0000256" key="13">
    <source>
        <dbReference type="SAM" id="Phobius"/>
    </source>
</evidence>
<evidence type="ECO:0000256" key="10">
    <source>
        <dbReference type="ARBA" id="ARBA00023201"/>
    </source>
</evidence>
<organism evidence="14 15">
    <name type="scientific">Stomoxys calcitrans</name>
    <name type="common">Stable fly</name>
    <name type="synonym">Conops calcitrans</name>
    <dbReference type="NCBI Taxonomy" id="35570"/>
    <lineage>
        <taxon>Eukaryota</taxon>
        <taxon>Metazoa</taxon>
        <taxon>Ecdysozoa</taxon>
        <taxon>Arthropoda</taxon>
        <taxon>Hexapoda</taxon>
        <taxon>Insecta</taxon>
        <taxon>Pterygota</taxon>
        <taxon>Neoptera</taxon>
        <taxon>Endopterygota</taxon>
        <taxon>Diptera</taxon>
        <taxon>Brachycera</taxon>
        <taxon>Muscomorpha</taxon>
        <taxon>Muscoidea</taxon>
        <taxon>Muscidae</taxon>
        <taxon>Stomoxys</taxon>
    </lineage>
</organism>
<keyword evidence="15" id="KW-1185">Reference proteome</keyword>
<dbReference type="GO" id="GO:0005886">
    <property type="term" value="C:plasma membrane"/>
    <property type="evidence" value="ECO:0007669"/>
    <property type="project" value="TreeGrafter"/>
</dbReference>
<evidence type="ECO:0000256" key="4">
    <source>
        <dbReference type="ARBA" id="ARBA00022461"/>
    </source>
</evidence>
<evidence type="ECO:0000256" key="7">
    <source>
        <dbReference type="ARBA" id="ARBA00023053"/>
    </source>
</evidence>
<dbReference type="PRINTS" id="PR01078">
    <property type="entry name" value="AMINACHANNEL"/>
</dbReference>
<dbReference type="Proteomes" id="UP000095300">
    <property type="component" value="Unassembled WGS sequence"/>
</dbReference>
<evidence type="ECO:0000256" key="6">
    <source>
        <dbReference type="ARBA" id="ARBA00022989"/>
    </source>
</evidence>
<keyword evidence="3 12" id="KW-0813">Transport</keyword>
<evidence type="ECO:0000256" key="8">
    <source>
        <dbReference type="ARBA" id="ARBA00023065"/>
    </source>
</evidence>
<comment type="subcellular location">
    <subcellularLocation>
        <location evidence="1">Membrane</location>
        <topology evidence="1">Multi-pass membrane protein</topology>
    </subcellularLocation>
</comment>
<keyword evidence="5 12" id="KW-0812">Transmembrane</keyword>
<dbReference type="VEuPathDB" id="VectorBase:SCAU006003"/>
<dbReference type="GO" id="GO:0015280">
    <property type="term" value="F:ligand-gated sodium channel activity"/>
    <property type="evidence" value="ECO:0007669"/>
    <property type="project" value="TreeGrafter"/>
</dbReference>
<keyword evidence="11 12" id="KW-0407">Ion channel</keyword>
<dbReference type="EnsemblMetazoa" id="SCAU006003-RB">
    <property type="protein sequence ID" value="SCAU006003-PB"/>
    <property type="gene ID" value="SCAU006003"/>
</dbReference>
<dbReference type="InterPro" id="IPR001873">
    <property type="entry name" value="ENaC"/>
</dbReference>
<evidence type="ECO:0000313" key="14">
    <source>
        <dbReference type="EnsemblMetazoa" id="SCAU006003-PB"/>
    </source>
</evidence>
<feature type="transmembrane region" description="Helical" evidence="13">
    <location>
        <begin position="73"/>
        <end position="91"/>
    </location>
</feature>
<dbReference type="Gene3D" id="1.10.287.770">
    <property type="entry name" value="YojJ-like"/>
    <property type="match status" value="1"/>
</dbReference>
<keyword evidence="9 13" id="KW-0472">Membrane</keyword>
<comment type="similarity">
    <text evidence="2 12">Belongs to the amiloride-sensitive sodium channel (TC 1.A.6) family.</text>
</comment>
<dbReference type="STRING" id="35570.A0A1I8P9B5"/>
<keyword evidence="7" id="KW-0915">Sodium</keyword>
<evidence type="ECO:0000256" key="2">
    <source>
        <dbReference type="ARBA" id="ARBA00007193"/>
    </source>
</evidence>
<name>A0A1I8P9B5_STOCA</name>
<dbReference type="PANTHER" id="PTHR11690">
    <property type="entry name" value="AMILORIDE-SENSITIVE SODIUM CHANNEL-RELATED"/>
    <property type="match status" value="1"/>
</dbReference>
<gene>
    <name evidence="14" type="primary">106090489</name>
</gene>
<evidence type="ECO:0000256" key="12">
    <source>
        <dbReference type="RuleBase" id="RU000679"/>
    </source>
</evidence>
<dbReference type="Gene3D" id="2.60.470.10">
    <property type="entry name" value="Acid-sensing ion channels like domains"/>
    <property type="match status" value="1"/>
</dbReference>
<keyword evidence="8 12" id="KW-0406">Ion transport</keyword>
<sequence length="559" mass="64477">MQMIRKYEDVTSKVSEHIPFDVQTTLESGEQEVSRKRPKTLRQSLLELYYEYCENTSLHGIQYLGQRRPRKEVFFWICIFILSTLYCMQTISKIYDKWIDTPVIVSFSERSTPISDIPFPAITMCSEIRRPLDDNAARYGDLLLLLERGEKLPSNLTENEREEFLTLLHTCNYDTLIRELPKLWNQSLDYIRILREMSFDMEVQALACKWFGAEDICVDLLTESFTEDGLCYTFNAFNGTDLYREDTVQYHIMGLESQVNVSSANRINRTLSWTLEKGYPRNSPLKTYPARVVSANTRVSFDVFLLVPTEHLDYRCSGGTQGYKIALHTPDDVPLLSKRFVRVSPGKEISIAVKPVMVTTSDGIASYPPAKRKCFLSHERYLRFFKVYSERNCEMECLTNYTLKACGCVTFAMPRTADMPVCGEHKITCYLKAEDNMLQEHFSTRFDDNADNCNCLPSCTSLEFDAEISQGDFDSKKFLEAAKIDLGFEAVFSHLVIHFKDNEFITSKRSELYGFSDFLANCGGILGLFMGFSILSLVEIIYHATLRLWSNIRSKRNRQ</sequence>